<sequence>MAAAIAPSSSWLQDHGSHQERMATTSDTHPKQRSSGKREKVRFSRQLHRLTKVLFPSPFGSRPTSQIRGSSRYQCPSPFLKDGVTEDVNTPEEQSEIPEGATQFDVQSESSRPASRASSPSSSMWGPPVAFLNVSRQSHSSSRPTSQGVQARREVKVTGTPPTSEQPQSAIFEKMPPTTLNDKEPLLVDTRALEDDKNSEVEDTAAKEAALIRSLNPFSSDESPVINFSRPLQFLGVNQDNIYFQSASSYGSNTRYLSSCGWLQSSDCSPDKARATEKCRLPAPRQTYAALDSDDSCVSLVVGSSTTINTREAFLLQRAAISDSQNRTGYDAWTPRTSQRVLPPSSSPSALGSTLPGDAPSPPSPLTYSEVVAVNEGRPQETRYPRRDSIS</sequence>
<gene>
    <name evidence="2" type="ORF">B0T20DRAFT_492773</name>
</gene>
<feature type="compositionally biased region" description="Low complexity" evidence="1">
    <location>
        <begin position="110"/>
        <end position="123"/>
    </location>
</feature>
<comment type="caution">
    <text evidence="2">The sequence shown here is derived from an EMBL/GenBank/DDBJ whole genome shotgun (WGS) entry which is preliminary data.</text>
</comment>
<feature type="compositionally biased region" description="Basic and acidic residues" evidence="1">
    <location>
        <begin position="378"/>
        <end position="391"/>
    </location>
</feature>
<dbReference type="EMBL" id="JAUTDP010000002">
    <property type="protein sequence ID" value="KAK3401833.1"/>
    <property type="molecule type" value="Genomic_DNA"/>
</dbReference>
<dbReference type="AlphaFoldDB" id="A0AAE0PKQ8"/>
<feature type="region of interest" description="Disordered" evidence="1">
    <location>
        <begin position="326"/>
        <end position="391"/>
    </location>
</feature>
<evidence type="ECO:0000256" key="1">
    <source>
        <dbReference type="SAM" id="MobiDB-lite"/>
    </source>
</evidence>
<feature type="compositionally biased region" description="Polar residues" evidence="1">
    <location>
        <begin position="62"/>
        <end position="74"/>
    </location>
</feature>
<accession>A0AAE0PKQ8</accession>
<reference evidence="2" key="2">
    <citation type="submission" date="2023-07" db="EMBL/GenBank/DDBJ databases">
        <authorList>
            <consortium name="Lawrence Berkeley National Laboratory"/>
            <person name="Haridas S."/>
            <person name="Hensen N."/>
            <person name="Bonometti L."/>
            <person name="Westerberg I."/>
            <person name="Brannstrom I.O."/>
            <person name="Guillou S."/>
            <person name="Cros-Aarteil S."/>
            <person name="Calhoun S."/>
            <person name="Kuo A."/>
            <person name="Mondo S."/>
            <person name="Pangilinan J."/>
            <person name="Riley R."/>
            <person name="LaButti K."/>
            <person name="Andreopoulos B."/>
            <person name="Lipzen A."/>
            <person name="Chen C."/>
            <person name="Yanf M."/>
            <person name="Daum C."/>
            <person name="Ng V."/>
            <person name="Clum A."/>
            <person name="Steindorff A."/>
            <person name="Ohm R."/>
            <person name="Martin F."/>
            <person name="Silar P."/>
            <person name="Natvig D."/>
            <person name="Lalanne C."/>
            <person name="Gautier V."/>
            <person name="Ament-velasquez S.L."/>
            <person name="Kruys A."/>
            <person name="Hutchinson M.I."/>
            <person name="Powell A.J."/>
            <person name="Barry K."/>
            <person name="Miller A.N."/>
            <person name="Grigoriev I.V."/>
            <person name="Debuchy R."/>
            <person name="Gladieux P."/>
            <person name="Thoren M.H."/>
            <person name="Johannesson H."/>
        </authorList>
    </citation>
    <scope>NUCLEOTIDE SEQUENCE</scope>
    <source>
        <strain evidence="2">FGSC 1904</strain>
    </source>
</reference>
<reference evidence="2" key="1">
    <citation type="journal article" date="2023" name="Mol. Phylogenet. Evol.">
        <title>Genome-scale phylogeny and comparative genomics of the fungal order Sordariales.</title>
        <authorList>
            <person name="Hensen N."/>
            <person name="Bonometti L."/>
            <person name="Westerberg I."/>
            <person name="Brannstrom I.O."/>
            <person name="Guillou S."/>
            <person name="Cros-Aarteil S."/>
            <person name="Calhoun S."/>
            <person name="Haridas S."/>
            <person name="Kuo A."/>
            <person name="Mondo S."/>
            <person name="Pangilinan J."/>
            <person name="Riley R."/>
            <person name="LaButti K."/>
            <person name="Andreopoulos B."/>
            <person name="Lipzen A."/>
            <person name="Chen C."/>
            <person name="Yan M."/>
            <person name="Daum C."/>
            <person name="Ng V."/>
            <person name="Clum A."/>
            <person name="Steindorff A."/>
            <person name="Ohm R.A."/>
            <person name="Martin F."/>
            <person name="Silar P."/>
            <person name="Natvig D.O."/>
            <person name="Lalanne C."/>
            <person name="Gautier V."/>
            <person name="Ament-Velasquez S.L."/>
            <person name="Kruys A."/>
            <person name="Hutchinson M.I."/>
            <person name="Powell A.J."/>
            <person name="Barry K."/>
            <person name="Miller A.N."/>
            <person name="Grigoriev I.V."/>
            <person name="Debuchy R."/>
            <person name="Gladieux P."/>
            <person name="Hiltunen Thoren M."/>
            <person name="Johannesson H."/>
        </authorList>
    </citation>
    <scope>NUCLEOTIDE SEQUENCE</scope>
    <source>
        <strain evidence="2">FGSC 1904</strain>
    </source>
</reference>
<dbReference type="Proteomes" id="UP001281003">
    <property type="component" value="Unassembled WGS sequence"/>
</dbReference>
<feature type="compositionally biased region" description="Polar residues" evidence="1">
    <location>
        <begin position="160"/>
        <end position="169"/>
    </location>
</feature>
<feature type="non-terminal residue" evidence="2">
    <location>
        <position position="1"/>
    </location>
</feature>
<organism evidence="2 3">
    <name type="scientific">Sordaria brevicollis</name>
    <dbReference type="NCBI Taxonomy" id="83679"/>
    <lineage>
        <taxon>Eukaryota</taxon>
        <taxon>Fungi</taxon>
        <taxon>Dikarya</taxon>
        <taxon>Ascomycota</taxon>
        <taxon>Pezizomycotina</taxon>
        <taxon>Sordariomycetes</taxon>
        <taxon>Sordariomycetidae</taxon>
        <taxon>Sordariales</taxon>
        <taxon>Sordariaceae</taxon>
        <taxon>Sordaria</taxon>
    </lineage>
</organism>
<feature type="compositionally biased region" description="Low complexity" evidence="1">
    <location>
        <begin position="135"/>
        <end position="147"/>
    </location>
</feature>
<protein>
    <submittedName>
        <fullName evidence="2">Uncharacterized protein</fullName>
    </submittedName>
</protein>
<proteinExistence type="predicted"/>
<evidence type="ECO:0000313" key="2">
    <source>
        <dbReference type="EMBL" id="KAK3401833.1"/>
    </source>
</evidence>
<evidence type="ECO:0000313" key="3">
    <source>
        <dbReference type="Proteomes" id="UP001281003"/>
    </source>
</evidence>
<name>A0AAE0PKQ8_SORBR</name>
<feature type="region of interest" description="Disordered" evidence="1">
    <location>
        <begin position="1"/>
        <end position="169"/>
    </location>
</feature>
<keyword evidence="3" id="KW-1185">Reference proteome</keyword>